<name>A0ACC0PP50_RHOML</name>
<dbReference type="EMBL" id="CM046389">
    <property type="protein sequence ID" value="KAI8566941.1"/>
    <property type="molecule type" value="Genomic_DNA"/>
</dbReference>
<evidence type="ECO:0000313" key="1">
    <source>
        <dbReference type="EMBL" id="KAI8566941.1"/>
    </source>
</evidence>
<comment type="caution">
    <text evidence="1">The sequence shown here is derived from an EMBL/GenBank/DDBJ whole genome shotgun (WGS) entry which is preliminary data.</text>
</comment>
<dbReference type="Proteomes" id="UP001062846">
    <property type="component" value="Chromosome 2"/>
</dbReference>
<keyword evidence="2" id="KW-1185">Reference proteome</keyword>
<reference evidence="1" key="1">
    <citation type="submission" date="2022-02" db="EMBL/GenBank/DDBJ databases">
        <title>Plant Genome Project.</title>
        <authorList>
            <person name="Zhang R.-G."/>
        </authorList>
    </citation>
    <scope>NUCLEOTIDE SEQUENCE</scope>
    <source>
        <strain evidence="1">AT1</strain>
    </source>
</reference>
<sequence length="274" mass="31096">MKSAGEILERRNRCGDDDWEYQMAIIKISIISCTQNALFILVGKILSSKVLNKVGVQKVIEKAWRTEEEFSITPWKDNVYAFGFKKEDDLCRVISRGPWSVMGALLVLRRWDQKKSFSELDFNFSPFWIKTTWVTAEGSLGVVPPLGVHQDPMLRPSMANVVGMLEGGYLVGVPRIESLSFPRFFGQRRKEVSRIKAHNVQNGTSVLFPQANACALVLIAVPAAHTIPFPTNRSPSFPSFHLPFYPHGYLVLREESSSPTIRQPKYTKRSRAFF</sequence>
<accession>A0ACC0PP50</accession>
<protein>
    <submittedName>
        <fullName evidence="1">Uncharacterized protein</fullName>
    </submittedName>
</protein>
<gene>
    <name evidence="1" type="ORF">RHMOL_Rhmol02G0081600</name>
</gene>
<proteinExistence type="predicted"/>
<evidence type="ECO:0000313" key="2">
    <source>
        <dbReference type="Proteomes" id="UP001062846"/>
    </source>
</evidence>
<organism evidence="1 2">
    <name type="scientific">Rhododendron molle</name>
    <name type="common">Chinese azalea</name>
    <name type="synonym">Azalea mollis</name>
    <dbReference type="NCBI Taxonomy" id="49168"/>
    <lineage>
        <taxon>Eukaryota</taxon>
        <taxon>Viridiplantae</taxon>
        <taxon>Streptophyta</taxon>
        <taxon>Embryophyta</taxon>
        <taxon>Tracheophyta</taxon>
        <taxon>Spermatophyta</taxon>
        <taxon>Magnoliopsida</taxon>
        <taxon>eudicotyledons</taxon>
        <taxon>Gunneridae</taxon>
        <taxon>Pentapetalae</taxon>
        <taxon>asterids</taxon>
        <taxon>Ericales</taxon>
        <taxon>Ericaceae</taxon>
        <taxon>Ericoideae</taxon>
        <taxon>Rhodoreae</taxon>
        <taxon>Rhododendron</taxon>
    </lineage>
</organism>